<evidence type="ECO:0000256" key="14">
    <source>
        <dbReference type="ARBA" id="ARBA00048247"/>
    </source>
</evidence>
<evidence type="ECO:0000256" key="2">
    <source>
        <dbReference type="ARBA" id="ARBA00007947"/>
    </source>
</evidence>
<feature type="binding site" evidence="17">
    <location>
        <begin position="11"/>
        <end position="14"/>
    </location>
    <ligand>
        <name>UDP-N-acetyl-alpha-D-glucosamine</name>
        <dbReference type="ChEBI" id="CHEBI:57705"/>
    </ligand>
</feature>
<dbReference type="InterPro" id="IPR011004">
    <property type="entry name" value="Trimer_LpxA-like_sf"/>
</dbReference>
<keyword evidence="11 17" id="KW-0511">Multifunctional enzyme</keyword>
<feature type="binding site" evidence="17">
    <location>
        <position position="410"/>
    </location>
    <ligand>
        <name>acetyl-CoA</name>
        <dbReference type="ChEBI" id="CHEBI:57288"/>
    </ligand>
</feature>
<feature type="binding site" evidence="17">
    <location>
        <position position="175"/>
    </location>
    <ligand>
        <name>UDP-N-acetyl-alpha-D-glucosamine</name>
        <dbReference type="ChEBI" id="CHEBI:57705"/>
    </ligand>
</feature>
<keyword evidence="13 17" id="KW-0961">Cell wall biogenesis/degradation</keyword>
<keyword evidence="7 17" id="KW-0677">Repeat</keyword>
<comment type="cofactor">
    <cofactor evidence="17">
        <name>Mg(2+)</name>
        <dbReference type="ChEBI" id="CHEBI:18420"/>
    </cofactor>
    <text evidence="17">Binds 1 Mg(2+) ion per subunit.</text>
</comment>
<feature type="region of interest" description="Pyrophosphorylase" evidence="17">
    <location>
        <begin position="1"/>
        <end position="235"/>
    </location>
</feature>
<dbReference type="Pfam" id="PF12804">
    <property type="entry name" value="NTP_transf_3"/>
    <property type="match status" value="1"/>
</dbReference>
<keyword evidence="3 17" id="KW-0963">Cytoplasm</keyword>
<proteinExistence type="inferred from homology"/>
<evidence type="ECO:0000256" key="7">
    <source>
        <dbReference type="ARBA" id="ARBA00022737"/>
    </source>
</evidence>
<evidence type="ECO:0000313" key="20">
    <source>
        <dbReference type="EMBL" id="MBD7956911.1"/>
    </source>
</evidence>
<dbReference type="CDD" id="cd03353">
    <property type="entry name" value="LbH_GlmU_C"/>
    <property type="match status" value="1"/>
</dbReference>
<feature type="binding site" evidence="17">
    <location>
        <begin position="83"/>
        <end position="84"/>
    </location>
    <ligand>
        <name>UDP-N-acetyl-alpha-D-glucosamine</name>
        <dbReference type="ChEBI" id="CHEBI:57705"/>
    </ligand>
</feature>
<dbReference type="InterPro" id="IPR029044">
    <property type="entry name" value="Nucleotide-diphossugar_trans"/>
</dbReference>
<dbReference type="SUPFAM" id="SSF53448">
    <property type="entry name" value="Nucleotide-diphospho-sugar transferases"/>
    <property type="match status" value="1"/>
</dbReference>
<feature type="binding site" evidence="17">
    <location>
        <position position="160"/>
    </location>
    <ligand>
        <name>UDP-N-acetyl-alpha-D-glucosamine</name>
        <dbReference type="ChEBI" id="CHEBI:57705"/>
    </ligand>
</feature>
<dbReference type="NCBIfam" id="NF010932">
    <property type="entry name" value="PRK14352.1"/>
    <property type="match status" value="1"/>
</dbReference>
<feature type="binding site" evidence="17">
    <location>
        <position position="385"/>
    </location>
    <ligand>
        <name>acetyl-CoA</name>
        <dbReference type="ChEBI" id="CHEBI:57288"/>
    </ligand>
</feature>
<reference evidence="20 21" key="1">
    <citation type="submission" date="2020-08" db="EMBL/GenBank/DDBJ databases">
        <title>A Genomic Blueprint of the Chicken Gut Microbiome.</title>
        <authorList>
            <person name="Gilroy R."/>
            <person name="Ravi A."/>
            <person name="Getino M."/>
            <person name="Pursley I."/>
            <person name="Horton D.L."/>
            <person name="Alikhan N.-F."/>
            <person name="Baker D."/>
            <person name="Gharbi K."/>
            <person name="Hall N."/>
            <person name="Watson M."/>
            <person name="Adriaenssens E.M."/>
            <person name="Foster-Nyarko E."/>
            <person name="Jarju S."/>
            <person name="Secka A."/>
            <person name="Antonio M."/>
            <person name="Oren A."/>
            <person name="Chaudhuri R."/>
            <person name="La Ragione R.M."/>
            <person name="Hildebrand F."/>
            <person name="Pallen M.J."/>
        </authorList>
    </citation>
    <scope>NUCLEOTIDE SEQUENCE [LARGE SCALE GENOMIC DNA]</scope>
    <source>
        <strain evidence="20 21">Sa4CUA7</strain>
    </source>
</reference>
<dbReference type="HAMAP" id="MF_01631">
    <property type="entry name" value="GlmU"/>
    <property type="match status" value="1"/>
</dbReference>
<evidence type="ECO:0000256" key="3">
    <source>
        <dbReference type="ARBA" id="ARBA00022490"/>
    </source>
</evidence>
<evidence type="ECO:0000256" key="1">
    <source>
        <dbReference type="ARBA" id="ARBA00007707"/>
    </source>
</evidence>
<comment type="caution">
    <text evidence="17">Lacks conserved residue(s) required for the propagation of feature annotation.</text>
</comment>
<feature type="region of interest" description="Linker" evidence="17">
    <location>
        <begin position="236"/>
        <end position="256"/>
    </location>
</feature>
<feature type="domain" description="MobA-like NTP transferase" evidence="19">
    <location>
        <begin position="8"/>
        <end position="133"/>
    </location>
</feature>
<comment type="pathway">
    <text evidence="17">Bacterial outer membrane biogenesis; LPS lipid A biosynthesis.</text>
</comment>
<keyword evidence="8 17" id="KW-0460">Magnesium</keyword>
<dbReference type="NCBIfam" id="TIGR01173">
    <property type="entry name" value="glmU"/>
    <property type="match status" value="1"/>
</dbReference>
<feature type="compositionally biased region" description="Low complexity" evidence="18">
    <location>
        <begin position="464"/>
        <end position="474"/>
    </location>
</feature>
<dbReference type="Gene3D" id="2.160.10.10">
    <property type="entry name" value="Hexapeptide repeat proteins"/>
    <property type="match status" value="1"/>
</dbReference>
<dbReference type="Proteomes" id="UP000648352">
    <property type="component" value="Unassembled WGS sequence"/>
</dbReference>
<keyword evidence="10 17" id="KW-0573">Peptidoglycan synthesis</keyword>
<dbReference type="InterPro" id="IPR050065">
    <property type="entry name" value="GlmU-like"/>
</dbReference>
<dbReference type="CDD" id="cd02540">
    <property type="entry name" value="GT2_GlmU_N_bac"/>
    <property type="match status" value="1"/>
</dbReference>
<feature type="binding site" evidence="17">
    <location>
        <position position="382"/>
    </location>
    <ligand>
        <name>UDP-N-acetyl-alpha-D-glucosamine</name>
        <dbReference type="ChEBI" id="CHEBI:57705"/>
    </ligand>
</feature>
<evidence type="ECO:0000256" key="8">
    <source>
        <dbReference type="ARBA" id="ARBA00022842"/>
    </source>
</evidence>
<evidence type="ECO:0000256" key="6">
    <source>
        <dbReference type="ARBA" id="ARBA00022723"/>
    </source>
</evidence>
<keyword evidence="21" id="KW-1185">Reference proteome</keyword>
<organism evidence="20 21">
    <name type="scientific">Microbacterium pullorum</name>
    <dbReference type="NCBI Taxonomy" id="2762236"/>
    <lineage>
        <taxon>Bacteria</taxon>
        <taxon>Bacillati</taxon>
        <taxon>Actinomycetota</taxon>
        <taxon>Actinomycetes</taxon>
        <taxon>Micrococcales</taxon>
        <taxon>Microbacteriaceae</taxon>
        <taxon>Microbacterium</taxon>
    </lineage>
</organism>
<gene>
    <name evidence="17 20" type="primary">glmU</name>
    <name evidence="20" type="ORF">H9651_04625</name>
</gene>
<feature type="binding site" evidence="17">
    <location>
        <position position="78"/>
    </location>
    <ligand>
        <name>UDP-N-acetyl-alpha-D-glucosamine</name>
        <dbReference type="ChEBI" id="CHEBI:57705"/>
    </ligand>
</feature>
<keyword evidence="12 17" id="KW-0012">Acyltransferase</keyword>
<feature type="binding site" evidence="17">
    <location>
        <position position="356"/>
    </location>
    <ligand>
        <name>UDP-N-acetyl-alpha-D-glucosamine</name>
        <dbReference type="ChEBI" id="CHEBI:57705"/>
    </ligand>
</feature>
<dbReference type="PANTHER" id="PTHR43584:SF3">
    <property type="entry name" value="BIFUNCTIONAL PROTEIN GLMU"/>
    <property type="match status" value="1"/>
</dbReference>
<name>A0ABR8S0A7_9MICO</name>
<dbReference type="PANTHER" id="PTHR43584">
    <property type="entry name" value="NUCLEOTIDYL TRANSFERASE"/>
    <property type="match status" value="1"/>
</dbReference>
<feature type="binding site" evidence="17">
    <location>
        <position position="108"/>
    </location>
    <ligand>
        <name>Mg(2+)</name>
        <dbReference type="ChEBI" id="CHEBI:18420"/>
    </ligand>
</feature>
<dbReference type="Gene3D" id="3.90.550.10">
    <property type="entry name" value="Spore Coat Polysaccharide Biosynthesis Protein SpsA, Chain A"/>
    <property type="match status" value="1"/>
</dbReference>
<feature type="binding site" evidence="17">
    <location>
        <position position="371"/>
    </location>
    <ligand>
        <name>UDP-N-acetyl-alpha-D-glucosamine</name>
        <dbReference type="ChEBI" id="CHEBI:57705"/>
    </ligand>
</feature>
<dbReference type="EC" id="2.7.7.23" evidence="17"/>
<keyword evidence="9 17" id="KW-0133">Cell shape</keyword>
<evidence type="ECO:0000313" key="21">
    <source>
        <dbReference type="Proteomes" id="UP000648352"/>
    </source>
</evidence>
<sequence length="481" mass="49733">MTDNALAVIVLAAGQGTRMKSKLPKVLHRIGGRPLIGHVLDSARDLGPAQVLVVVRHERDLVADAVAGIGPDVHIVDQDEVPGTGRAVQVALERLDGFTGDVLVLSADVPLLEAETMARLVELHRTAHAAATLLTAVLDDATGYGRVIRDSTGAVARIVEQKDATAPEVEVTEINAGVYVFRADALRTQLARVGTDNAQGEMYLTDVVGLLRADGAPVAALTAPDAATALGVNDRVQLSEAARLLNARVVRRWQLEGATILDPATTWIDVTASLAPDVTVLPGSHILRTTTVASGAVIGPDTSLVDCEVGEDATVTRSDATLAVIGAKATVGPFAYLRPGTYLGDAGKIGTFVETKNSTIGAGSKVPHLSYIGDTTIGTGVNLGAGAITANYDDIAKHRTEIGDEVHTGSHNVFVAPVRIGNGAKTGAGAVIRKDVPAGALALSVAPQRNVEGWVETNRPGTKAADLAARARSAQEADDGA</sequence>
<dbReference type="EC" id="2.3.1.157" evidence="17"/>
<feature type="region of interest" description="Disordered" evidence="18">
    <location>
        <begin position="458"/>
        <end position="481"/>
    </location>
</feature>
<evidence type="ECO:0000256" key="12">
    <source>
        <dbReference type="ARBA" id="ARBA00023315"/>
    </source>
</evidence>
<feature type="binding site" evidence="17">
    <location>
        <position position="338"/>
    </location>
    <ligand>
        <name>UDP-N-acetyl-alpha-D-glucosamine</name>
        <dbReference type="ChEBI" id="CHEBI:57705"/>
    </ligand>
</feature>
<feature type="region of interest" description="N-acetyltransferase" evidence="17">
    <location>
        <begin position="257"/>
        <end position="481"/>
    </location>
</feature>
<comment type="similarity">
    <text evidence="1 17">In the C-terminal section; belongs to the transferase hexapeptide repeat family.</text>
</comment>
<protein>
    <recommendedName>
        <fullName evidence="17">Bifunctional protein GlmU</fullName>
    </recommendedName>
    <domain>
        <recommendedName>
            <fullName evidence="17">UDP-N-acetylglucosamine pyrophosphorylase</fullName>
            <ecNumber evidence="17">2.7.7.23</ecNumber>
        </recommendedName>
        <alternativeName>
            <fullName evidence="17">N-acetylglucosamine-1-phosphate uridyltransferase</fullName>
        </alternativeName>
    </domain>
    <domain>
        <recommendedName>
            <fullName evidence="17">Glucosamine-1-phosphate N-acetyltransferase</fullName>
            <ecNumber evidence="17">2.3.1.157</ecNumber>
        </recommendedName>
    </domain>
</protein>
<keyword evidence="5 17" id="KW-0548">Nucleotidyltransferase</keyword>
<keyword evidence="4 17" id="KW-0808">Transferase</keyword>
<dbReference type="SUPFAM" id="SSF51161">
    <property type="entry name" value="Trimeric LpxA-like enzymes"/>
    <property type="match status" value="1"/>
</dbReference>
<keyword evidence="6 17" id="KW-0479">Metal-binding</keyword>
<evidence type="ECO:0000256" key="9">
    <source>
        <dbReference type="ARBA" id="ARBA00022960"/>
    </source>
</evidence>
<comment type="function">
    <text evidence="16 17">Catalyzes the last two sequential reactions in the de novo biosynthetic pathway for UDP-N-acetylglucosamine (UDP-GlcNAc). The C-terminal domain catalyzes the transfer of acetyl group from acetyl coenzyme A to glucosamine-1-phosphate (GlcN-1-P) to produce N-acetylglucosamine-1-phosphate (GlcNAc-1-P), which is converted into UDP-GlcNAc by the transfer of uridine 5-monophosphate (from uridine 5-triphosphate), a reaction catalyzed by the N-terminal domain.</text>
</comment>
<comment type="pathway">
    <text evidence="17">Nucleotide-sugar biosynthesis; UDP-N-acetyl-alpha-D-glucosamine biosynthesis; N-acetyl-alpha-D-glucosamine 1-phosphate from alpha-D-glucosamine 6-phosphate (route II): step 2/2.</text>
</comment>
<dbReference type="InterPro" id="IPR025877">
    <property type="entry name" value="MobA-like_NTP_Trfase"/>
</dbReference>
<comment type="similarity">
    <text evidence="2 17">In the N-terminal section; belongs to the N-acetylglucosamine-1-phosphate uridyltransferase family.</text>
</comment>
<evidence type="ECO:0000256" key="16">
    <source>
        <dbReference type="ARBA" id="ARBA00049628"/>
    </source>
</evidence>
<evidence type="ECO:0000256" key="17">
    <source>
        <dbReference type="HAMAP-Rule" id="MF_01631"/>
    </source>
</evidence>
<evidence type="ECO:0000256" key="18">
    <source>
        <dbReference type="SAM" id="MobiDB-lite"/>
    </source>
</evidence>
<feature type="binding site" evidence="17">
    <location>
        <begin position="391"/>
        <end position="392"/>
    </location>
    <ligand>
        <name>acetyl-CoA</name>
        <dbReference type="ChEBI" id="CHEBI:57288"/>
    </ligand>
</feature>
<dbReference type="EMBL" id="JACSQP010000002">
    <property type="protein sequence ID" value="MBD7956911.1"/>
    <property type="molecule type" value="Genomic_DNA"/>
</dbReference>
<evidence type="ECO:0000256" key="5">
    <source>
        <dbReference type="ARBA" id="ARBA00022695"/>
    </source>
</evidence>
<feature type="binding site" evidence="17">
    <location>
        <position position="233"/>
    </location>
    <ligand>
        <name>Mg(2+)</name>
        <dbReference type="ChEBI" id="CHEBI:18420"/>
    </ligand>
</feature>
<evidence type="ECO:0000259" key="19">
    <source>
        <dbReference type="Pfam" id="PF12804"/>
    </source>
</evidence>
<feature type="active site" description="Proton acceptor" evidence="17">
    <location>
        <position position="368"/>
    </location>
</feature>
<evidence type="ECO:0000256" key="10">
    <source>
        <dbReference type="ARBA" id="ARBA00022984"/>
    </source>
</evidence>
<evidence type="ECO:0000256" key="4">
    <source>
        <dbReference type="ARBA" id="ARBA00022679"/>
    </source>
</evidence>
<feature type="binding site" evidence="17">
    <location>
        <position position="25"/>
    </location>
    <ligand>
        <name>UDP-N-acetyl-alpha-D-glucosamine</name>
        <dbReference type="ChEBI" id="CHEBI:57705"/>
    </ligand>
</feature>
<evidence type="ECO:0000256" key="13">
    <source>
        <dbReference type="ARBA" id="ARBA00023316"/>
    </source>
</evidence>
<feature type="binding site" evidence="17">
    <location>
        <position position="145"/>
    </location>
    <ligand>
        <name>UDP-N-acetyl-alpha-D-glucosamine</name>
        <dbReference type="ChEBI" id="CHEBI:57705"/>
    </ligand>
</feature>
<dbReference type="InterPro" id="IPR005882">
    <property type="entry name" value="Bifunctional_GlmU"/>
</dbReference>
<comment type="catalytic activity">
    <reaction evidence="15 17">
        <text>N-acetyl-alpha-D-glucosamine 1-phosphate + UTP + H(+) = UDP-N-acetyl-alpha-D-glucosamine + diphosphate</text>
        <dbReference type="Rhea" id="RHEA:13509"/>
        <dbReference type="ChEBI" id="CHEBI:15378"/>
        <dbReference type="ChEBI" id="CHEBI:33019"/>
        <dbReference type="ChEBI" id="CHEBI:46398"/>
        <dbReference type="ChEBI" id="CHEBI:57705"/>
        <dbReference type="ChEBI" id="CHEBI:57776"/>
        <dbReference type="EC" id="2.7.7.23"/>
    </reaction>
</comment>
<dbReference type="RefSeq" id="WP_191717907.1">
    <property type="nucleotide sequence ID" value="NZ_JACSQP010000002.1"/>
</dbReference>
<comment type="caution">
    <text evidence="20">The sequence shown here is derived from an EMBL/GenBank/DDBJ whole genome shotgun (WGS) entry which is preliminary data.</text>
</comment>
<dbReference type="GO" id="GO:0003977">
    <property type="term" value="F:UDP-N-acetylglucosamine diphosphorylase activity"/>
    <property type="evidence" value="ECO:0007669"/>
    <property type="project" value="UniProtKB-EC"/>
</dbReference>
<dbReference type="InterPro" id="IPR038009">
    <property type="entry name" value="GlmU_C_LbH"/>
</dbReference>
<accession>A0ABR8S0A7</accession>
<comment type="subcellular location">
    <subcellularLocation>
        <location evidence="17">Cytoplasm</location>
    </subcellularLocation>
</comment>
<comment type="catalytic activity">
    <reaction evidence="14 17">
        <text>alpha-D-glucosamine 1-phosphate + acetyl-CoA = N-acetyl-alpha-D-glucosamine 1-phosphate + CoA + H(+)</text>
        <dbReference type="Rhea" id="RHEA:13725"/>
        <dbReference type="ChEBI" id="CHEBI:15378"/>
        <dbReference type="ChEBI" id="CHEBI:57287"/>
        <dbReference type="ChEBI" id="CHEBI:57288"/>
        <dbReference type="ChEBI" id="CHEBI:57776"/>
        <dbReference type="ChEBI" id="CHEBI:58516"/>
        <dbReference type="EC" id="2.3.1.157"/>
    </reaction>
</comment>
<evidence type="ECO:0000256" key="11">
    <source>
        <dbReference type="ARBA" id="ARBA00023268"/>
    </source>
</evidence>
<feature type="binding site" evidence="17">
    <location>
        <position position="428"/>
    </location>
    <ligand>
        <name>acetyl-CoA</name>
        <dbReference type="ChEBI" id="CHEBI:57288"/>
    </ligand>
</feature>
<feature type="binding site" evidence="17">
    <location>
        <position position="233"/>
    </location>
    <ligand>
        <name>UDP-N-acetyl-alpha-D-glucosamine</name>
        <dbReference type="ChEBI" id="CHEBI:57705"/>
    </ligand>
</feature>
<comment type="pathway">
    <text evidence="17">Nucleotide-sugar biosynthesis; UDP-N-acetyl-alpha-D-glucosamine biosynthesis; UDP-N-acetyl-alpha-D-glucosamine from N-acetyl-alpha-D-glucosamine 1-phosphate: step 1/1.</text>
</comment>
<evidence type="ECO:0000256" key="15">
    <source>
        <dbReference type="ARBA" id="ARBA00048493"/>
    </source>
</evidence>
<comment type="subunit">
    <text evidence="17">Homotrimer.</text>
</comment>